<proteinExistence type="predicted"/>
<dbReference type="Proteomes" id="UP000515856">
    <property type="component" value="Chromosome"/>
</dbReference>
<evidence type="ECO:0008006" key="3">
    <source>
        <dbReference type="Google" id="ProtNLM"/>
    </source>
</evidence>
<dbReference type="EMBL" id="CP060636">
    <property type="protein sequence ID" value="QNM14311.1"/>
    <property type="molecule type" value="Genomic_DNA"/>
</dbReference>
<protein>
    <recommendedName>
        <fullName evidence="3">SMI1/KNR4 family protein</fullName>
    </recommendedName>
</protein>
<evidence type="ECO:0000313" key="2">
    <source>
        <dbReference type="Proteomes" id="UP000515856"/>
    </source>
</evidence>
<keyword evidence="2" id="KW-1185">Reference proteome</keyword>
<reference evidence="1 2" key="1">
    <citation type="submission" date="2020-08" db="EMBL/GenBank/DDBJ databases">
        <authorList>
            <person name="Liu C."/>
            <person name="Sun Q."/>
        </authorList>
    </citation>
    <scope>NUCLEOTIDE SEQUENCE [LARGE SCALE GENOMIC DNA]</scope>
    <source>
        <strain evidence="1 2">NSJ-61</strain>
    </source>
</reference>
<dbReference type="AlphaFoldDB" id="A0A7G9GU29"/>
<name>A0A7G9GU29_9FIRM</name>
<organism evidence="1 2">
    <name type="scientific">[Eubacterium] hominis</name>
    <dbReference type="NCBI Taxonomy" id="2764325"/>
    <lineage>
        <taxon>Bacteria</taxon>
        <taxon>Bacillati</taxon>
        <taxon>Bacillota</taxon>
        <taxon>Erysipelotrichia</taxon>
        <taxon>Erysipelotrichales</taxon>
        <taxon>Erysipelotrichaceae</taxon>
        <taxon>Amedibacillus</taxon>
    </lineage>
</organism>
<sequence>MMYEKIFDGLIQKYGEDFNWHILPIENSFDKELKKEIQKDHFLFGKDIYAIAKCDANDDVLYVMQMEGVDMFCIVHLTYTKQNEKGFPKYQMFENIEEFISYLEESIVSQ</sequence>
<accession>A0A7G9GU29</accession>
<dbReference type="KEGG" id="ehn:H9Q80_12490"/>
<evidence type="ECO:0000313" key="1">
    <source>
        <dbReference type="EMBL" id="QNM14311.1"/>
    </source>
</evidence>
<gene>
    <name evidence="1" type="ORF">H9Q80_12490</name>
</gene>